<keyword evidence="11" id="KW-1185">Reference proteome</keyword>
<dbReference type="AlphaFoldDB" id="A0AAU9K0P6"/>
<dbReference type="GO" id="GO:0006406">
    <property type="term" value="P:mRNA export from nucleus"/>
    <property type="evidence" value="ECO:0007669"/>
    <property type="project" value="TreeGrafter"/>
</dbReference>
<comment type="subunit">
    <text evidence="9">Component of the nuclear pore complex (NPC).</text>
</comment>
<evidence type="ECO:0000256" key="5">
    <source>
        <dbReference type="ARBA" id="ARBA00022927"/>
    </source>
</evidence>
<proteinExistence type="inferred from homology"/>
<dbReference type="GO" id="GO:0031965">
    <property type="term" value="C:nuclear membrane"/>
    <property type="evidence" value="ECO:0007669"/>
    <property type="project" value="UniProtKB-UniRule"/>
</dbReference>
<comment type="function">
    <text evidence="9">Functions as a component of the nuclear pore complex (NPC).</text>
</comment>
<evidence type="ECO:0000256" key="6">
    <source>
        <dbReference type="ARBA" id="ARBA00023010"/>
    </source>
</evidence>
<keyword evidence="3 9" id="KW-0813">Transport</keyword>
<evidence type="ECO:0000313" key="11">
    <source>
        <dbReference type="Proteomes" id="UP001162131"/>
    </source>
</evidence>
<protein>
    <recommendedName>
        <fullName evidence="9">Nuclear pore complex protein Nup85</fullName>
    </recommendedName>
</protein>
<accession>A0AAU9K0P6</accession>
<sequence>MAVCDSSDLWIACVKQTITKTQHLPSRKLLEIYQYKFQHPSVYQAISEFYNVYTRRISEQESLEDSSSEEQLNLLDRYLENIINSLYKLSNSTNEEIFKDMALITRTIQAFLVTQNPSTSLIHLIKEYSGYKDDFSNYYFDRKNYLKVIFECIKRGDLETARIIISKHPEIQQNARKEVSRATKEFFSLIDRCLNPASRIYGNQFGTKDQNEFLNNFQAILRESRILLKNTLEGAEKSDLKNELLPLIKILAGDKEAFMATKPNWIEYVGYFNFFMQGTIYSPEDLLSDLKDSKFNIQGIPDEILLKIICTNNMHDVAQTCSEWFPSYFMAHIIEVLVIIDKLPKEQLEEFDNLNYAEHYFYHFILGILSDPNISFKIPLEYLLNNIGFFPDLSSMIETAILYRINKENPKEIISYLKEKKIEDVLSVYYKVKAMQCLGNKDLISALTWSYNTNDQDLKAIVEHHIINFTLYQNTRDIELFLSEIIPEVKNSSSVVNFLEQYTKFCQAILDNNLDDAATKMIDFFVLETAPEEFFPRIFENGFEILQRGIIINQQSLFSILRVYEKLASGQIVGENITKEFLEDLNAALGRCAVLSLSRS</sequence>
<gene>
    <name evidence="10" type="ORF">BSTOLATCC_MIC52155</name>
</gene>
<keyword evidence="5 9" id="KW-0653">Protein transport</keyword>
<dbReference type="GO" id="GO:0006606">
    <property type="term" value="P:protein import into nucleus"/>
    <property type="evidence" value="ECO:0007669"/>
    <property type="project" value="TreeGrafter"/>
</dbReference>
<evidence type="ECO:0000256" key="3">
    <source>
        <dbReference type="ARBA" id="ARBA00022448"/>
    </source>
</evidence>
<comment type="caution">
    <text evidence="10">The sequence shown here is derived from an EMBL/GenBank/DDBJ whole genome shotgun (WGS) entry which is preliminary data.</text>
</comment>
<dbReference type="Pfam" id="PF07575">
    <property type="entry name" value="Nucleopor_Nup85"/>
    <property type="match status" value="1"/>
</dbReference>
<comment type="subcellular location">
    <subcellularLocation>
        <location evidence="1 9">Nucleus</location>
        <location evidence="1 9">Nuclear pore complex</location>
    </subcellularLocation>
</comment>
<dbReference type="PANTHER" id="PTHR13373">
    <property type="entry name" value="FROUNT PROTEIN-RELATED"/>
    <property type="match status" value="1"/>
</dbReference>
<name>A0AAU9K0P6_9CILI</name>
<keyword evidence="7 9" id="KW-0906">Nuclear pore complex</keyword>
<dbReference type="GO" id="GO:0017056">
    <property type="term" value="F:structural constituent of nuclear pore"/>
    <property type="evidence" value="ECO:0007669"/>
    <property type="project" value="TreeGrafter"/>
</dbReference>
<keyword evidence="9" id="KW-0472">Membrane</keyword>
<dbReference type="PANTHER" id="PTHR13373:SF21">
    <property type="entry name" value="NUCLEAR PORE COMPLEX PROTEIN NUP85"/>
    <property type="match status" value="1"/>
</dbReference>
<reference evidence="10" key="1">
    <citation type="submission" date="2021-09" db="EMBL/GenBank/DDBJ databases">
        <authorList>
            <consortium name="AG Swart"/>
            <person name="Singh M."/>
            <person name="Singh A."/>
            <person name="Seah K."/>
            <person name="Emmerich C."/>
        </authorList>
    </citation>
    <scope>NUCLEOTIDE SEQUENCE</scope>
    <source>
        <strain evidence="10">ATCC30299</strain>
    </source>
</reference>
<keyword evidence="4 9" id="KW-0509">mRNA transport</keyword>
<dbReference type="Proteomes" id="UP001162131">
    <property type="component" value="Unassembled WGS sequence"/>
</dbReference>
<evidence type="ECO:0000256" key="9">
    <source>
        <dbReference type="RuleBase" id="RU365073"/>
    </source>
</evidence>
<evidence type="ECO:0000256" key="1">
    <source>
        <dbReference type="ARBA" id="ARBA00004567"/>
    </source>
</evidence>
<keyword evidence="8 9" id="KW-0539">Nucleus</keyword>
<evidence type="ECO:0000256" key="4">
    <source>
        <dbReference type="ARBA" id="ARBA00022816"/>
    </source>
</evidence>
<dbReference type="GO" id="GO:0045893">
    <property type="term" value="P:positive regulation of DNA-templated transcription"/>
    <property type="evidence" value="ECO:0007669"/>
    <property type="project" value="TreeGrafter"/>
</dbReference>
<comment type="similarity">
    <text evidence="2 9">Belongs to the nucleoporin Nup85 family.</text>
</comment>
<evidence type="ECO:0000256" key="8">
    <source>
        <dbReference type="ARBA" id="ARBA00023242"/>
    </source>
</evidence>
<keyword evidence="6 9" id="KW-0811">Translocation</keyword>
<evidence type="ECO:0000256" key="7">
    <source>
        <dbReference type="ARBA" id="ARBA00023132"/>
    </source>
</evidence>
<dbReference type="EMBL" id="CAJZBQ010000052">
    <property type="protein sequence ID" value="CAG9330740.1"/>
    <property type="molecule type" value="Genomic_DNA"/>
</dbReference>
<organism evidence="10 11">
    <name type="scientific">Blepharisma stoltei</name>
    <dbReference type="NCBI Taxonomy" id="1481888"/>
    <lineage>
        <taxon>Eukaryota</taxon>
        <taxon>Sar</taxon>
        <taxon>Alveolata</taxon>
        <taxon>Ciliophora</taxon>
        <taxon>Postciliodesmatophora</taxon>
        <taxon>Heterotrichea</taxon>
        <taxon>Heterotrichida</taxon>
        <taxon>Blepharismidae</taxon>
        <taxon>Blepharisma</taxon>
    </lineage>
</organism>
<evidence type="ECO:0000256" key="2">
    <source>
        <dbReference type="ARBA" id="ARBA00005573"/>
    </source>
</evidence>
<evidence type="ECO:0000313" key="10">
    <source>
        <dbReference type="EMBL" id="CAG9330740.1"/>
    </source>
</evidence>
<dbReference type="InterPro" id="IPR011502">
    <property type="entry name" value="Nucleoporin_Nup85"/>
</dbReference>
<dbReference type="GO" id="GO:0031080">
    <property type="term" value="C:nuclear pore outer ring"/>
    <property type="evidence" value="ECO:0007669"/>
    <property type="project" value="TreeGrafter"/>
</dbReference>